<dbReference type="RefSeq" id="WP_182546261.1">
    <property type="nucleotide sequence ID" value="NZ_JACGWZ010000007.1"/>
</dbReference>
<proteinExistence type="predicted"/>
<dbReference type="NCBIfam" id="TIGR03668">
    <property type="entry name" value="Rv0121_F420"/>
    <property type="match status" value="1"/>
</dbReference>
<feature type="domain" description="Pyridoxamine 5'-phosphate oxidase N-terminal" evidence="2">
    <location>
        <begin position="6"/>
        <end position="134"/>
    </location>
</feature>
<dbReference type="AlphaFoldDB" id="A0A839DZX5"/>
<dbReference type="Pfam" id="PF01243">
    <property type="entry name" value="PNPOx_N"/>
    <property type="match status" value="1"/>
</dbReference>
<dbReference type="InterPro" id="IPR052019">
    <property type="entry name" value="F420H2_bilvrd_red/Heme_oxyg"/>
</dbReference>
<dbReference type="GO" id="GO:0016627">
    <property type="term" value="F:oxidoreductase activity, acting on the CH-CH group of donors"/>
    <property type="evidence" value="ECO:0007669"/>
    <property type="project" value="TreeGrafter"/>
</dbReference>
<dbReference type="InterPro" id="IPR012349">
    <property type="entry name" value="Split_barrel_FMN-bd"/>
</dbReference>
<keyword evidence="4" id="KW-1185">Reference proteome</keyword>
<dbReference type="SUPFAM" id="SSF50475">
    <property type="entry name" value="FMN-binding split barrel"/>
    <property type="match status" value="1"/>
</dbReference>
<dbReference type="GO" id="GO:0070967">
    <property type="term" value="F:coenzyme F420 binding"/>
    <property type="evidence" value="ECO:0007669"/>
    <property type="project" value="TreeGrafter"/>
</dbReference>
<reference evidence="3 4" key="1">
    <citation type="submission" date="2020-07" db="EMBL/GenBank/DDBJ databases">
        <title>Sequencing the genomes of 1000 actinobacteria strains.</title>
        <authorList>
            <person name="Klenk H.-P."/>
        </authorList>
    </citation>
    <scope>NUCLEOTIDE SEQUENCE [LARGE SCALE GENOMIC DNA]</scope>
    <source>
        <strain evidence="3 4">DSM 45975</strain>
    </source>
</reference>
<gene>
    <name evidence="3" type="ORF">FHX42_004448</name>
</gene>
<name>A0A839DZX5_9PSEU</name>
<dbReference type="PANTHER" id="PTHR35176">
    <property type="entry name" value="HEME OXYGENASE HI_0854-RELATED"/>
    <property type="match status" value="1"/>
</dbReference>
<protein>
    <submittedName>
        <fullName evidence="3">PPOX class probable F420-dependent enzyme</fullName>
    </submittedName>
</protein>
<accession>A0A839DZX5</accession>
<dbReference type="InterPro" id="IPR019967">
    <property type="entry name" value="F420-dep_enz_PPOX_Rv0121"/>
</dbReference>
<comment type="caution">
    <text evidence="3">The sequence shown here is derived from an EMBL/GenBank/DDBJ whole genome shotgun (WGS) entry which is preliminary data.</text>
</comment>
<organism evidence="3 4">
    <name type="scientific">Halosaccharopolyspora lacisalsi</name>
    <dbReference type="NCBI Taxonomy" id="1000566"/>
    <lineage>
        <taxon>Bacteria</taxon>
        <taxon>Bacillati</taxon>
        <taxon>Actinomycetota</taxon>
        <taxon>Actinomycetes</taxon>
        <taxon>Pseudonocardiales</taxon>
        <taxon>Pseudonocardiaceae</taxon>
        <taxon>Halosaccharopolyspora</taxon>
    </lineage>
</organism>
<dbReference type="EMBL" id="JACGWZ010000007">
    <property type="protein sequence ID" value="MBA8827064.1"/>
    <property type="molecule type" value="Genomic_DNA"/>
</dbReference>
<evidence type="ECO:0000313" key="4">
    <source>
        <dbReference type="Proteomes" id="UP000569329"/>
    </source>
</evidence>
<evidence type="ECO:0000313" key="3">
    <source>
        <dbReference type="EMBL" id="MBA8827064.1"/>
    </source>
</evidence>
<dbReference type="InterPro" id="IPR011576">
    <property type="entry name" value="Pyridox_Oxase_N"/>
</dbReference>
<dbReference type="GO" id="GO:0005829">
    <property type="term" value="C:cytosol"/>
    <property type="evidence" value="ECO:0007669"/>
    <property type="project" value="TreeGrafter"/>
</dbReference>
<dbReference type="PANTHER" id="PTHR35176:SF2">
    <property type="entry name" value="F420H(2)-DEPENDENT REDUCTASE RV1155"/>
    <property type="match status" value="1"/>
</dbReference>
<sequence>MRMDRKQARESIERARVGRLATADAQARPHIVPVTFTVDGDTVVTAVDHKPKTTTELKRMRNIRENPRVALLVDHYEDDWSRLWWSRADGEATLTDTAERADLVDELAAKYRQYRQQPPAGTLIVIGIHRWSGWSSEEA</sequence>
<keyword evidence="1" id="KW-0560">Oxidoreductase</keyword>
<dbReference type="Gene3D" id="2.30.110.10">
    <property type="entry name" value="Electron Transport, Fmn-binding Protein, Chain A"/>
    <property type="match status" value="1"/>
</dbReference>
<dbReference type="Proteomes" id="UP000569329">
    <property type="component" value="Unassembled WGS sequence"/>
</dbReference>
<evidence type="ECO:0000259" key="2">
    <source>
        <dbReference type="Pfam" id="PF01243"/>
    </source>
</evidence>
<evidence type="ECO:0000256" key="1">
    <source>
        <dbReference type="ARBA" id="ARBA00023002"/>
    </source>
</evidence>